<dbReference type="PANTHER" id="PTHR33223:SF3">
    <property type="match status" value="1"/>
</dbReference>
<feature type="non-terminal residue" evidence="3">
    <location>
        <position position="1"/>
    </location>
</feature>
<dbReference type="PANTHER" id="PTHR33223">
    <property type="entry name" value="CCHC-TYPE DOMAIN-CONTAINING PROTEIN"/>
    <property type="match status" value="1"/>
</dbReference>
<gene>
    <name evidence="3" type="ORF">CR513_09872</name>
</gene>
<feature type="domain" description="Retrotransposon gag" evidence="2">
    <location>
        <begin position="15"/>
        <end position="95"/>
    </location>
</feature>
<comment type="caution">
    <text evidence="3">The sequence shown here is derived from an EMBL/GenBank/DDBJ whole genome shotgun (WGS) entry which is preliminary data.</text>
</comment>
<feature type="region of interest" description="Disordered" evidence="1">
    <location>
        <begin position="238"/>
        <end position="270"/>
    </location>
</feature>
<name>A0A371HTU1_MUCPR</name>
<dbReference type="Gene3D" id="2.40.70.10">
    <property type="entry name" value="Acid Proteases"/>
    <property type="match status" value="1"/>
</dbReference>
<dbReference type="AlphaFoldDB" id="A0A371HTU1"/>
<dbReference type="OrthoDB" id="1414696at2759"/>
<dbReference type="EMBL" id="QJKJ01001732">
    <property type="protein sequence ID" value="RDY06177.1"/>
    <property type="molecule type" value="Genomic_DNA"/>
</dbReference>
<accession>A0A371HTU1</accession>
<dbReference type="Pfam" id="PF03732">
    <property type="entry name" value="Retrotrans_gag"/>
    <property type="match status" value="1"/>
</dbReference>
<reference evidence="3" key="1">
    <citation type="submission" date="2018-05" db="EMBL/GenBank/DDBJ databases">
        <title>Draft genome of Mucuna pruriens seed.</title>
        <authorList>
            <person name="Nnadi N.E."/>
            <person name="Vos R."/>
            <person name="Hasami M.H."/>
            <person name="Devisetty U.K."/>
            <person name="Aguiy J.C."/>
        </authorList>
    </citation>
    <scope>NUCLEOTIDE SEQUENCE [LARGE SCALE GENOMIC DNA]</scope>
    <source>
        <strain evidence="3">JCA_2017</strain>
    </source>
</reference>
<dbReference type="InterPro" id="IPR005162">
    <property type="entry name" value="Retrotrans_gag_dom"/>
</dbReference>
<dbReference type="Proteomes" id="UP000257109">
    <property type="component" value="Unassembled WGS sequence"/>
</dbReference>
<sequence length="435" mass="48863">MRSQGIPEDYIKMKTFPFSLDGVAKDWLYLQLVLFNTWGDMKRMFLEKFFLMSKTATIKKEICGTRQHSRETLYEYWERFNKLCATCPHHHISLTMMDRSMIDVISGGAMMDKTPTTTRHLISNMASNTQQFGIRGAVPSRMVNGVALVDNLRLENQLTELTSLVRQLAVGKHQPSIAARVCGICTFVEHPTDMCPTLQETESDRPESVGSIGGYQYGKQPYSSRSYDIVPTESESRAISSSKIQTYPKHTSESKQLSTEPKIPGTTIPTTATTKSAITRQLTISRGPNEAVGNEQPGVGQLANIVSQLQSAGSIPLPFPTWTLSTRKAKTDEDLLKMFWKQILKYEKFLKELFMHKRKKMKGRMELGGIMSVVTKNEVVVESQQTLSKKCRDLETFSISCTIGECTFVDVMLDLGASINVMPTSIYKSLNFGDL</sequence>
<dbReference type="InterPro" id="IPR021109">
    <property type="entry name" value="Peptidase_aspartic_dom_sf"/>
</dbReference>
<feature type="compositionally biased region" description="Polar residues" evidence="1">
    <location>
        <begin position="238"/>
        <end position="258"/>
    </location>
</feature>
<organism evidence="3 4">
    <name type="scientific">Mucuna pruriens</name>
    <name type="common">Velvet bean</name>
    <name type="synonym">Dolichos pruriens</name>
    <dbReference type="NCBI Taxonomy" id="157652"/>
    <lineage>
        <taxon>Eukaryota</taxon>
        <taxon>Viridiplantae</taxon>
        <taxon>Streptophyta</taxon>
        <taxon>Embryophyta</taxon>
        <taxon>Tracheophyta</taxon>
        <taxon>Spermatophyta</taxon>
        <taxon>Magnoliopsida</taxon>
        <taxon>eudicotyledons</taxon>
        <taxon>Gunneridae</taxon>
        <taxon>Pentapetalae</taxon>
        <taxon>rosids</taxon>
        <taxon>fabids</taxon>
        <taxon>Fabales</taxon>
        <taxon>Fabaceae</taxon>
        <taxon>Papilionoideae</taxon>
        <taxon>50 kb inversion clade</taxon>
        <taxon>NPAAA clade</taxon>
        <taxon>indigoferoid/millettioid clade</taxon>
        <taxon>Phaseoleae</taxon>
        <taxon>Mucuna</taxon>
    </lineage>
</organism>
<proteinExistence type="predicted"/>
<evidence type="ECO:0000256" key="1">
    <source>
        <dbReference type="SAM" id="MobiDB-lite"/>
    </source>
</evidence>
<evidence type="ECO:0000259" key="2">
    <source>
        <dbReference type="Pfam" id="PF03732"/>
    </source>
</evidence>
<evidence type="ECO:0000313" key="4">
    <source>
        <dbReference type="Proteomes" id="UP000257109"/>
    </source>
</evidence>
<evidence type="ECO:0000313" key="3">
    <source>
        <dbReference type="EMBL" id="RDY06177.1"/>
    </source>
</evidence>
<keyword evidence="4" id="KW-1185">Reference proteome</keyword>
<feature type="compositionally biased region" description="Low complexity" evidence="1">
    <location>
        <begin position="259"/>
        <end position="270"/>
    </location>
</feature>
<protein>
    <recommendedName>
        <fullName evidence="2">Retrotransposon gag domain-containing protein</fullName>
    </recommendedName>
</protein>